<gene>
    <name evidence="17" type="ORF">DR999_PMT20848</name>
</gene>
<dbReference type="SUPFAM" id="SSF53335">
    <property type="entry name" value="S-adenosyl-L-methionine-dependent methyltransferases"/>
    <property type="match status" value="1"/>
</dbReference>
<feature type="domain" description="PRMT5 arginine-N-methyltransferase" evidence="14">
    <location>
        <begin position="362"/>
        <end position="529"/>
    </location>
</feature>
<accession>A0A4D9DKA5</accession>
<dbReference type="GO" id="GO:0044020">
    <property type="term" value="F:histone H4R3 methyltransferase activity"/>
    <property type="evidence" value="ECO:0007669"/>
    <property type="project" value="UniProtKB-ARBA"/>
</dbReference>
<dbReference type="GO" id="GO:0006355">
    <property type="term" value="P:regulation of DNA-templated transcription"/>
    <property type="evidence" value="ECO:0007669"/>
    <property type="project" value="TreeGrafter"/>
</dbReference>
<comment type="subcellular location">
    <subcellularLocation>
        <location evidence="10">Cytoplasm</location>
    </subcellularLocation>
    <subcellularLocation>
        <location evidence="10">Nucleus</location>
    </subcellularLocation>
</comment>
<keyword evidence="8" id="KW-0804">Transcription</keyword>
<dbReference type="Gene3D" id="3.40.50.150">
    <property type="entry name" value="Vaccinia Virus protein VP39"/>
    <property type="match status" value="1"/>
</dbReference>
<dbReference type="PIRSF" id="PIRSF015894">
    <property type="entry name" value="Skb1_MeTrfase"/>
    <property type="match status" value="1"/>
</dbReference>
<dbReference type="InterPro" id="IPR035247">
    <property type="entry name" value="PRMT5_TIM"/>
</dbReference>
<dbReference type="PROSITE" id="PS51678">
    <property type="entry name" value="SAM_MT_PRMT"/>
    <property type="match status" value="1"/>
</dbReference>
<evidence type="ECO:0000256" key="12">
    <source>
        <dbReference type="PIRSR" id="PIRSR015894-2"/>
    </source>
</evidence>
<organism evidence="17 18">
    <name type="scientific">Platysternon megacephalum</name>
    <name type="common">big-headed turtle</name>
    <dbReference type="NCBI Taxonomy" id="55544"/>
    <lineage>
        <taxon>Eukaryota</taxon>
        <taxon>Metazoa</taxon>
        <taxon>Chordata</taxon>
        <taxon>Craniata</taxon>
        <taxon>Vertebrata</taxon>
        <taxon>Euteleostomi</taxon>
        <taxon>Archelosauria</taxon>
        <taxon>Testudinata</taxon>
        <taxon>Testudines</taxon>
        <taxon>Cryptodira</taxon>
        <taxon>Durocryptodira</taxon>
        <taxon>Testudinoidea</taxon>
        <taxon>Platysternidae</taxon>
        <taxon>Platysternon</taxon>
    </lineage>
</organism>
<dbReference type="GO" id="GO:0032259">
    <property type="term" value="P:methylation"/>
    <property type="evidence" value="ECO:0007669"/>
    <property type="project" value="UniProtKB-KW"/>
</dbReference>
<dbReference type="InterPro" id="IPR029063">
    <property type="entry name" value="SAM-dependent_MTases_sf"/>
</dbReference>
<dbReference type="PANTHER" id="PTHR10738">
    <property type="entry name" value="PROTEIN ARGININE N-METHYLTRANSFERASE 5"/>
    <property type="match status" value="1"/>
</dbReference>
<dbReference type="InterPro" id="IPR007857">
    <property type="entry name" value="Arg_MeTrfase_PRMT5"/>
</dbReference>
<dbReference type="GO" id="GO:0005829">
    <property type="term" value="C:cytosol"/>
    <property type="evidence" value="ECO:0007669"/>
    <property type="project" value="UniProtKB-UniRule"/>
</dbReference>
<keyword evidence="7" id="KW-0805">Transcription regulation</keyword>
<dbReference type="FunFam" id="3.20.20.150:FF:000008">
    <property type="entry name" value="Protein arginine N-methyltransferase 5"/>
    <property type="match status" value="1"/>
</dbReference>
<evidence type="ECO:0000256" key="2">
    <source>
        <dbReference type="ARBA" id="ARBA00018777"/>
    </source>
</evidence>
<proteinExistence type="inferred from homology"/>
<evidence type="ECO:0000256" key="5">
    <source>
        <dbReference type="ARBA" id="ARBA00022691"/>
    </source>
</evidence>
<keyword evidence="18" id="KW-1185">Reference proteome</keyword>
<comment type="caution">
    <text evidence="17">The sequence shown here is derived from an EMBL/GenBank/DDBJ whole genome shotgun (WGS) entry which is preliminary data.</text>
</comment>
<evidence type="ECO:0000256" key="4">
    <source>
        <dbReference type="ARBA" id="ARBA00022679"/>
    </source>
</evidence>
<keyword evidence="6" id="KW-0156">Chromatin regulator</keyword>
<evidence type="ECO:0000313" key="18">
    <source>
        <dbReference type="Proteomes" id="UP000297703"/>
    </source>
</evidence>
<protein>
    <recommendedName>
        <fullName evidence="2 10">Protein arginine N-methyltransferase 5</fullName>
        <ecNumber evidence="1 10">2.1.1.320</ecNumber>
    </recommendedName>
</protein>
<dbReference type="EMBL" id="QXTE01000508">
    <property type="protein sequence ID" value="TFJ97338.1"/>
    <property type="molecule type" value="Genomic_DNA"/>
</dbReference>
<evidence type="ECO:0000256" key="9">
    <source>
        <dbReference type="ARBA" id="ARBA00048612"/>
    </source>
</evidence>
<keyword evidence="10" id="KW-0539">Nucleus</keyword>
<evidence type="ECO:0000259" key="15">
    <source>
        <dbReference type="Pfam" id="PF17285"/>
    </source>
</evidence>
<keyword evidence="3 10" id="KW-0489">Methyltransferase</keyword>
<dbReference type="Pfam" id="PF05185">
    <property type="entry name" value="PRMT5"/>
    <property type="match status" value="1"/>
</dbReference>
<reference evidence="17 18" key="2">
    <citation type="submission" date="2019-04" db="EMBL/GenBank/DDBJ databases">
        <title>The genome sequence of big-headed turtle.</title>
        <authorList>
            <person name="Gong S."/>
        </authorList>
    </citation>
    <scope>NUCLEOTIDE SEQUENCE [LARGE SCALE GENOMIC DNA]</scope>
    <source>
        <strain evidence="17">DO16091913</strain>
        <tissue evidence="17">Muscle</tissue>
    </source>
</reference>
<dbReference type="GO" id="GO:0005634">
    <property type="term" value="C:nucleus"/>
    <property type="evidence" value="ECO:0007669"/>
    <property type="project" value="UniProtKB-SubCell"/>
</dbReference>
<dbReference type="Proteomes" id="UP000297703">
    <property type="component" value="Unassembled WGS sequence"/>
</dbReference>
<dbReference type="FunFam" id="2.70.160.11:FF:000003">
    <property type="entry name" value="Protein arginine N-methyltransferase 5"/>
    <property type="match status" value="1"/>
</dbReference>
<dbReference type="InterPro" id="IPR025799">
    <property type="entry name" value="Arg_MeTrfase"/>
</dbReference>
<feature type="binding site" evidence="12">
    <location>
        <position position="457"/>
    </location>
    <ligand>
        <name>S-adenosyl-L-methionine</name>
        <dbReference type="ChEBI" id="CHEBI:59789"/>
    </ligand>
</feature>
<feature type="active site" description="Proton donor/acceptor" evidence="11">
    <location>
        <position position="500"/>
    </location>
</feature>
<evidence type="ECO:0000313" key="17">
    <source>
        <dbReference type="EMBL" id="TFJ97338.1"/>
    </source>
</evidence>
<feature type="site" description="Critical for specifying symmetric addition of methyl groups" evidence="13">
    <location>
        <position position="392"/>
    </location>
</feature>
<comment type="catalytic activity">
    <reaction evidence="9 10">
        <text>L-arginyl-[protein] + 2 S-adenosyl-L-methionine = N(omega),N(omega)'-dimethyl-L-arginyl-[protein] + 2 S-adenosyl-L-homocysteine + 2 H(+)</text>
        <dbReference type="Rhea" id="RHEA:48108"/>
        <dbReference type="Rhea" id="RHEA-COMP:10532"/>
        <dbReference type="Rhea" id="RHEA-COMP:11992"/>
        <dbReference type="ChEBI" id="CHEBI:15378"/>
        <dbReference type="ChEBI" id="CHEBI:29965"/>
        <dbReference type="ChEBI" id="CHEBI:57856"/>
        <dbReference type="ChEBI" id="CHEBI:59789"/>
        <dbReference type="ChEBI" id="CHEBI:88221"/>
        <dbReference type="EC" id="2.1.1.320"/>
    </reaction>
</comment>
<dbReference type="EC" id="2.1.1.320" evidence="1 10"/>
<name>A0A4D9DKA5_9SAUR</name>
<keyword evidence="4 10" id="KW-0808">Transferase</keyword>
<reference evidence="17 18" key="1">
    <citation type="submission" date="2019-04" db="EMBL/GenBank/DDBJ databases">
        <title>Draft genome of the big-headed turtle Platysternon megacephalum.</title>
        <authorList>
            <person name="Gong S."/>
        </authorList>
    </citation>
    <scope>NUCLEOTIDE SEQUENCE [LARGE SCALE GENOMIC DNA]</scope>
    <source>
        <strain evidence="17">DO16091913</strain>
        <tissue evidence="17">Muscle</tissue>
    </source>
</reference>
<evidence type="ECO:0000256" key="13">
    <source>
        <dbReference type="PIRSR" id="PIRSR015894-3"/>
    </source>
</evidence>
<feature type="domain" description="PRMT5 oligomerisation" evidence="16">
    <location>
        <begin position="533"/>
        <end position="700"/>
    </location>
</feature>
<dbReference type="InterPro" id="IPR035075">
    <property type="entry name" value="PRMT5"/>
</dbReference>
<evidence type="ECO:0000256" key="1">
    <source>
        <dbReference type="ARBA" id="ARBA00011935"/>
    </source>
</evidence>
<feature type="binding site" evidence="12">
    <location>
        <begin position="398"/>
        <end position="399"/>
    </location>
    <ligand>
        <name>S-adenosyl-L-methionine</name>
        <dbReference type="ChEBI" id="CHEBI:59789"/>
    </ligand>
</feature>
<evidence type="ECO:0000256" key="3">
    <source>
        <dbReference type="ARBA" id="ARBA00022603"/>
    </source>
</evidence>
<keyword evidence="5 10" id="KW-0949">S-adenosyl-L-methionine</keyword>
<evidence type="ECO:0000259" key="16">
    <source>
        <dbReference type="Pfam" id="PF17286"/>
    </source>
</evidence>
<dbReference type="InterPro" id="IPR035248">
    <property type="entry name" value="PRMT5_C"/>
</dbReference>
<dbReference type="PANTHER" id="PTHR10738:SF0">
    <property type="entry name" value="PROTEIN ARGININE N-METHYLTRANSFERASE 5"/>
    <property type="match status" value="1"/>
</dbReference>
<keyword evidence="10" id="KW-0963">Cytoplasm</keyword>
<evidence type="ECO:0000256" key="10">
    <source>
        <dbReference type="PIRNR" id="PIRNR015894"/>
    </source>
</evidence>
<dbReference type="GO" id="GO:0035243">
    <property type="term" value="F:protein-arginine omega-N symmetric methyltransferase activity"/>
    <property type="evidence" value="ECO:0007669"/>
    <property type="project" value="UniProtKB-EC"/>
</dbReference>
<dbReference type="Pfam" id="PF17285">
    <property type="entry name" value="PRMT5_TIM"/>
    <property type="match status" value="1"/>
</dbReference>
<evidence type="ECO:0000256" key="8">
    <source>
        <dbReference type="ARBA" id="ARBA00023163"/>
    </source>
</evidence>
<evidence type="ECO:0000256" key="7">
    <source>
        <dbReference type="ARBA" id="ARBA00023015"/>
    </source>
</evidence>
<feature type="domain" description="PRMT5 TIM barrel" evidence="15">
    <location>
        <begin position="102"/>
        <end position="355"/>
    </location>
</feature>
<dbReference type="AlphaFoldDB" id="A0A4D9DKA5"/>
<dbReference type="Gene3D" id="3.20.20.150">
    <property type="entry name" value="Divalent-metal-dependent TIM barrel enzymes"/>
    <property type="match status" value="1"/>
</dbReference>
<feature type="binding site" evidence="12">
    <location>
        <begin position="484"/>
        <end position="485"/>
    </location>
    <ligand>
        <name>S-adenosyl-L-methionine</name>
        <dbReference type="ChEBI" id="CHEBI:59789"/>
    </ligand>
</feature>
<comment type="function">
    <text evidence="10">Arginine methyltransferase that can both catalyze the formation of omega-N monomethylarginine (MMA) and symmetrical dimethylarginine (sDMA).</text>
</comment>
<evidence type="ECO:0000256" key="6">
    <source>
        <dbReference type="ARBA" id="ARBA00022853"/>
    </source>
</evidence>
<evidence type="ECO:0000259" key="14">
    <source>
        <dbReference type="Pfam" id="PF05185"/>
    </source>
</evidence>
<feature type="active site" description="Proton donor/acceptor" evidence="11">
    <location>
        <position position="509"/>
    </location>
</feature>
<dbReference type="OrthoDB" id="1368803at2759"/>
<dbReference type="STRING" id="55544.A0A4D9DKA5"/>
<feature type="binding site" evidence="12">
    <location>
        <position position="389"/>
    </location>
    <ligand>
        <name>S-adenosyl-L-methionine</name>
        <dbReference type="ChEBI" id="CHEBI:59789"/>
    </ligand>
</feature>
<dbReference type="CDD" id="cd02440">
    <property type="entry name" value="AdoMet_MTases"/>
    <property type="match status" value="1"/>
</dbReference>
<dbReference type="FunFam" id="3.40.50.150:FF:000029">
    <property type="entry name" value="Protein arginine N-methyltransferase 5"/>
    <property type="match status" value="1"/>
</dbReference>
<dbReference type="Pfam" id="PF17286">
    <property type="entry name" value="PRMT5_C"/>
    <property type="match status" value="1"/>
</dbReference>
<dbReference type="Gene3D" id="2.70.160.11">
    <property type="entry name" value="Hnrnp arginine n-methyltransferase1"/>
    <property type="match status" value="1"/>
</dbReference>
<evidence type="ECO:0000256" key="11">
    <source>
        <dbReference type="PIRSR" id="PIRSR015894-1"/>
    </source>
</evidence>
<sequence length="702" mass="78892">MTGNGTFPVPRTRLVLAVLSPPLRSPIGRLDRKRSAVGRRGPVRRCDWPAGPGARLAEMAAAAAAAAAPGPCGAGGSRVSSGRDLSCVPEVAETLGAVARQGFDFLCMPVFHPRYRREFTHQPARGRPGPHTRSDLLLSGRDWNTLIVGKLSPWIRPDAKVEAVRRNSEAAMLQELNFGAYLGLPAFLLPLMQGENPNLARVLSTHIHTGHHSTMFWMRVPLLAPEDLRDDLIENEPVPVPEDGSGDEKTWIWWHNFRTLCDYNKRIAVALEVGPDLPSNHVIDRWLGEPIKAAILPTSIFLTNKKGFPVLSKMHQRLVFRLLKLEVQFIVWGAHHHPEKEFCSYLQYLEYLSQNRPPPSAYELFAKGYEDYLQSPLQPLMDNLESQTYEVFEKDPIKYSQYQQAIYRCLLDRVPEEEKETTVQVVMVLGAGRGPLVNATLRASRQAGRRVKIYAVEKNPNAVVTLESWQYEEWGSQVTVVSSDMREWSAPEQADLLVSELLGSFADNELSPECLDGAQHCLRAGGVSIPSTYTSFLAPISSSKLYNEVRACREKDRHPEAQFEMPYVVRLHNFHQLAPPQPCFTFHHPHPDPDRDKSQYRQLEFAVEVNTVLHGFAGYFETTLYGDVALSIRPETHSPGMFSWFPIFFPIKQPLAVRAGERVRVAFWRCAGPRKVWYEWAVTAPGCSALHNPSGRSSTIGL</sequence>
<comment type="similarity">
    <text evidence="10">Belongs to the class I-like SAM-binding methyltransferase superfamily.</text>
</comment>